<keyword evidence="5 6" id="KW-0472">Membrane</keyword>
<feature type="transmembrane region" description="Helical" evidence="6">
    <location>
        <begin position="99"/>
        <end position="118"/>
    </location>
</feature>
<name>A0A6J7N6Y9_9ZZZZ</name>
<protein>
    <submittedName>
        <fullName evidence="9">Unannotated protein</fullName>
    </submittedName>
</protein>
<feature type="transmembrane region" description="Helical" evidence="6">
    <location>
        <begin position="224"/>
        <end position="247"/>
    </location>
</feature>
<feature type="transmembrane region" description="Helical" evidence="6">
    <location>
        <begin position="154"/>
        <end position="172"/>
    </location>
</feature>
<sequence length="317" mass="33478">MAGGLALVVACAIAITLANSPVAQGYEDFFHPLHAFISEGLMSIFFFLVGLEIKREFLEGELRKPRVALLPVIAALGGMILPAFIYWAFNHQLISSNGWAIPMPTDIALSLGALALLGSRIDTSLKIFLLTLAIADDLGSIIVLGVFYSEGISPIRIASTIGAVGLAWIIPLGKKLPISKLIDLIHPWTSFLIIPIFVLANVGIVIESSSLGSVLSSPVAKGIIIGRVVGKIVGITLFAYIAVKLRIAVLPRSLNFKEISGAGALAGMGLTVSLFIADLATNDSQMLTEVKVGLIIAAIISALLGLVILRKYSVAQD</sequence>
<evidence type="ECO:0000313" key="10">
    <source>
        <dbReference type="EMBL" id="CAB5019215.1"/>
    </source>
</evidence>
<dbReference type="Gene3D" id="1.20.1530.10">
    <property type="entry name" value="Na+/H+ antiporter like domain"/>
    <property type="match status" value="1"/>
</dbReference>
<evidence type="ECO:0000256" key="1">
    <source>
        <dbReference type="ARBA" id="ARBA00004429"/>
    </source>
</evidence>
<dbReference type="EMBL" id="CAFBOP010000026">
    <property type="protein sequence ID" value="CAB4986363.1"/>
    <property type="molecule type" value="Genomic_DNA"/>
</dbReference>
<dbReference type="PANTHER" id="PTHR30341">
    <property type="entry name" value="SODIUM ION/PROTON ANTIPORTER NHAA-RELATED"/>
    <property type="match status" value="1"/>
</dbReference>
<reference evidence="9" key="1">
    <citation type="submission" date="2020-05" db="EMBL/GenBank/DDBJ databases">
        <authorList>
            <person name="Chiriac C."/>
            <person name="Salcher M."/>
            <person name="Ghai R."/>
            <person name="Kavagutti S V."/>
        </authorList>
    </citation>
    <scope>NUCLEOTIDE SEQUENCE</scope>
</reference>
<feature type="transmembrane region" description="Helical" evidence="6">
    <location>
        <begin position="35"/>
        <end position="53"/>
    </location>
</feature>
<evidence type="ECO:0000256" key="5">
    <source>
        <dbReference type="ARBA" id="ARBA00023136"/>
    </source>
</evidence>
<dbReference type="HAMAP" id="MF_01844">
    <property type="entry name" value="NhaA"/>
    <property type="match status" value="1"/>
</dbReference>
<accession>A0A6J7N6Y9</accession>
<evidence type="ECO:0000256" key="4">
    <source>
        <dbReference type="ARBA" id="ARBA00022989"/>
    </source>
</evidence>
<keyword evidence="4 6" id="KW-1133">Transmembrane helix</keyword>
<dbReference type="PANTHER" id="PTHR30341:SF0">
    <property type="entry name" value="NA(+)_H(+) ANTIPORTER NHAA"/>
    <property type="match status" value="1"/>
</dbReference>
<gene>
    <name evidence="7" type="ORF">UFOPK2967_00562</name>
    <name evidence="8" type="ORF">UFOPK3587_00635</name>
    <name evidence="9" type="ORF">UFOPK3984_00741</name>
    <name evidence="10" type="ORF">UFOPK4114_00745</name>
</gene>
<evidence type="ECO:0000256" key="2">
    <source>
        <dbReference type="ARBA" id="ARBA00022475"/>
    </source>
</evidence>
<feature type="transmembrane region" description="Helical" evidence="6">
    <location>
        <begin position="184"/>
        <end position="204"/>
    </location>
</feature>
<dbReference type="EMBL" id="CAFBPP010000028">
    <property type="protein sequence ID" value="CAB5019215.1"/>
    <property type="molecule type" value="Genomic_DNA"/>
</dbReference>
<dbReference type="InterPro" id="IPR004670">
    <property type="entry name" value="NhaA"/>
</dbReference>
<dbReference type="GO" id="GO:0005886">
    <property type="term" value="C:plasma membrane"/>
    <property type="evidence" value="ECO:0007669"/>
    <property type="project" value="UniProtKB-SubCell"/>
</dbReference>
<dbReference type="AlphaFoldDB" id="A0A6J7N6Y9"/>
<dbReference type="EMBL" id="CAFAAC010000025">
    <property type="protein sequence ID" value="CAB4785021.1"/>
    <property type="molecule type" value="Genomic_DNA"/>
</dbReference>
<dbReference type="EMBL" id="CAFBMN010000025">
    <property type="protein sequence ID" value="CAB4903731.1"/>
    <property type="molecule type" value="Genomic_DNA"/>
</dbReference>
<evidence type="ECO:0000256" key="6">
    <source>
        <dbReference type="SAM" id="Phobius"/>
    </source>
</evidence>
<evidence type="ECO:0000313" key="7">
    <source>
        <dbReference type="EMBL" id="CAB4785021.1"/>
    </source>
</evidence>
<evidence type="ECO:0000313" key="9">
    <source>
        <dbReference type="EMBL" id="CAB4986363.1"/>
    </source>
</evidence>
<dbReference type="InterPro" id="IPR023171">
    <property type="entry name" value="Na/H_antiporter_dom_sf"/>
</dbReference>
<keyword evidence="2" id="KW-1003">Cell membrane</keyword>
<feature type="transmembrane region" description="Helical" evidence="6">
    <location>
        <begin position="292"/>
        <end position="309"/>
    </location>
</feature>
<evidence type="ECO:0000256" key="3">
    <source>
        <dbReference type="ARBA" id="ARBA00022692"/>
    </source>
</evidence>
<feature type="transmembrane region" description="Helical" evidence="6">
    <location>
        <begin position="127"/>
        <end position="148"/>
    </location>
</feature>
<organism evidence="9">
    <name type="scientific">freshwater metagenome</name>
    <dbReference type="NCBI Taxonomy" id="449393"/>
    <lineage>
        <taxon>unclassified sequences</taxon>
        <taxon>metagenomes</taxon>
        <taxon>ecological metagenomes</taxon>
    </lineage>
</organism>
<keyword evidence="3 6" id="KW-0812">Transmembrane</keyword>
<dbReference type="GO" id="GO:0015385">
    <property type="term" value="F:sodium:proton antiporter activity"/>
    <property type="evidence" value="ECO:0007669"/>
    <property type="project" value="TreeGrafter"/>
</dbReference>
<proteinExistence type="inferred from homology"/>
<dbReference type="Pfam" id="PF06965">
    <property type="entry name" value="Na_H_antiport_1"/>
    <property type="match status" value="1"/>
</dbReference>
<feature type="transmembrane region" description="Helical" evidence="6">
    <location>
        <begin position="259"/>
        <end position="280"/>
    </location>
</feature>
<feature type="transmembrane region" description="Helical" evidence="6">
    <location>
        <begin position="65"/>
        <end position="87"/>
    </location>
</feature>
<dbReference type="GO" id="GO:0006885">
    <property type="term" value="P:regulation of pH"/>
    <property type="evidence" value="ECO:0007669"/>
    <property type="project" value="InterPro"/>
</dbReference>
<comment type="subcellular location">
    <subcellularLocation>
        <location evidence="1">Cell inner membrane</location>
        <topology evidence="1">Multi-pass membrane protein</topology>
    </subcellularLocation>
</comment>
<evidence type="ECO:0000313" key="8">
    <source>
        <dbReference type="EMBL" id="CAB4903731.1"/>
    </source>
</evidence>